<dbReference type="GO" id="GO:0009254">
    <property type="term" value="P:peptidoglycan turnover"/>
    <property type="evidence" value="ECO:0007669"/>
    <property type="project" value="TreeGrafter"/>
</dbReference>
<comment type="similarity">
    <text evidence="2">Belongs to the glycosyl hydrolase 3 family.</text>
</comment>
<dbReference type="STRING" id="623281.SAMN05421747_10110"/>
<dbReference type="EMBL" id="FOLL01000001">
    <property type="protein sequence ID" value="SFB77341.1"/>
    <property type="molecule type" value="Genomic_DNA"/>
</dbReference>
<dbReference type="AlphaFoldDB" id="A0A1I1DR11"/>
<dbReference type="Pfam" id="PF00933">
    <property type="entry name" value="Glyco_hydro_3"/>
    <property type="match status" value="1"/>
</dbReference>
<protein>
    <recommendedName>
        <fullName evidence="3">beta-N-acetylhexosaminidase</fullName>
        <ecNumber evidence="3">3.2.1.52</ecNumber>
    </recommendedName>
</protein>
<dbReference type="GO" id="GO:0004563">
    <property type="term" value="F:beta-N-acetylhexosaminidase activity"/>
    <property type="evidence" value="ECO:0007669"/>
    <property type="project" value="UniProtKB-EC"/>
</dbReference>
<feature type="chain" id="PRO_5011520685" description="beta-N-acetylhexosaminidase" evidence="6">
    <location>
        <begin position="22"/>
        <end position="569"/>
    </location>
</feature>
<evidence type="ECO:0000313" key="8">
    <source>
        <dbReference type="EMBL" id="SFB77341.1"/>
    </source>
</evidence>
<keyword evidence="9" id="KW-1185">Reference proteome</keyword>
<organism evidence="8 9">
    <name type="scientific">Parapedobacter composti</name>
    <dbReference type="NCBI Taxonomy" id="623281"/>
    <lineage>
        <taxon>Bacteria</taxon>
        <taxon>Pseudomonadati</taxon>
        <taxon>Bacteroidota</taxon>
        <taxon>Sphingobacteriia</taxon>
        <taxon>Sphingobacteriales</taxon>
        <taxon>Sphingobacteriaceae</taxon>
        <taxon>Parapedobacter</taxon>
    </lineage>
</organism>
<dbReference type="SUPFAM" id="SSF51445">
    <property type="entry name" value="(Trans)glycosidases"/>
    <property type="match status" value="1"/>
</dbReference>
<dbReference type="Gene3D" id="3.40.50.1700">
    <property type="entry name" value="Glycoside hydrolase family 3 C-terminal domain"/>
    <property type="match status" value="1"/>
</dbReference>
<keyword evidence="5" id="KW-0326">Glycosidase</keyword>
<dbReference type="InterPro" id="IPR036881">
    <property type="entry name" value="Glyco_hydro_3_C_sf"/>
</dbReference>
<evidence type="ECO:0000259" key="7">
    <source>
        <dbReference type="Pfam" id="PF00933"/>
    </source>
</evidence>
<dbReference type="InterPro" id="IPR036962">
    <property type="entry name" value="Glyco_hydro_3_N_sf"/>
</dbReference>
<dbReference type="OrthoDB" id="9805821at2"/>
<dbReference type="Gene3D" id="3.20.20.300">
    <property type="entry name" value="Glycoside hydrolase, family 3, N-terminal domain"/>
    <property type="match status" value="1"/>
</dbReference>
<evidence type="ECO:0000256" key="3">
    <source>
        <dbReference type="ARBA" id="ARBA00012663"/>
    </source>
</evidence>
<sequence length="569" mass="63341">MQRKVTTVFSLVLLLGLTANGQQREAFIPFVNSTHAWVDSVFNTLSNRDKVAQLFLVRAHTDLGQRYIDSVAGVVEREQLGGIVLFQGGPVRHAQLINRYQRLSKVPLLVAFDGEWGLGMRLADSTISFPYQMALGAIQNEALIYQMGREIARDFKRLGMNINFAPVVDINNNPRNPVINFRSFGEDKYNVTRKGLAYMRGMMDEGIVVSLKHFPGHGDTDVDSHYDLPQLNFSAGRLDSLEMYPFRELIKAGASGVMIAHMNIPSLDKTRNLPSSLSKPIVTDILKGKLAFRGLAFTDAMDMRGVVKHFKNGEADVRAIIAGNDVLELSENSARAIDMVLQAIKQGRLSQQDIDGRVKKVLATKYWLGLNDVRPVELTNLYRDLNRPRAEALNQRLADASMTLLKGDSLIKAIDYTKHTAIIAIGTSGLTEFQNMLGWRFDNHMCYVLSPQATADDVAAVADELTKYSQIIVALHDSRSRPRSTLNYNATVRLFINELAVKNSVFCLFANPYSLAGLPGIEQAKSLLICYQNEPIMQRAAAKVILRNLTPTGRLPVTVNAYFRYGDGT</sequence>
<evidence type="ECO:0000256" key="5">
    <source>
        <dbReference type="ARBA" id="ARBA00023295"/>
    </source>
</evidence>
<feature type="signal peptide" evidence="6">
    <location>
        <begin position="1"/>
        <end position="21"/>
    </location>
</feature>
<evidence type="ECO:0000256" key="4">
    <source>
        <dbReference type="ARBA" id="ARBA00022801"/>
    </source>
</evidence>
<dbReference type="PANTHER" id="PTHR30480:SF13">
    <property type="entry name" value="BETA-HEXOSAMINIDASE"/>
    <property type="match status" value="1"/>
</dbReference>
<evidence type="ECO:0000256" key="1">
    <source>
        <dbReference type="ARBA" id="ARBA00001231"/>
    </source>
</evidence>
<dbReference type="PRINTS" id="PR00133">
    <property type="entry name" value="GLHYDRLASE3"/>
</dbReference>
<name>A0A1I1DR11_9SPHI</name>
<proteinExistence type="inferred from homology"/>
<dbReference type="InterPro" id="IPR001764">
    <property type="entry name" value="Glyco_hydro_3_N"/>
</dbReference>
<gene>
    <name evidence="8" type="ORF">SAMN05421747_10110</name>
</gene>
<feature type="domain" description="Glycoside hydrolase family 3 N-terminal" evidence="7">
    <location>
        <begin position="48"/>
        <end position="362"/>
    </location>
</feature>
<dbReference type="PANTHER" id="PTHR30480">
    <property type="entry name" value="BETA-HEXOSAMINIDASE-RELATED"/>
    <property type="match status" value="1"/>
</dbReference>
<comment type="catalytic activity">
    <reaction evidence="1">
        <text>Hydrolysis of terminal non-reducing N-acetyl-D-hexosamine residues in N-acetyl-beta-D-hexosaminides.</text>
        <dbReference type="EC" id="3.2.1.52"/>
    </reaction>
</comment>
<dbReference type="EC" id="3.2.1.52" evidence="3"/>
<dbReference type="RefSeq" id="WP_090969866.1">
    <property type="nucleotide sequence ID" value="NZ_FOLL01000001.1"/>
</dbReference>
<dbReference type="Proteomes" id="UP000199577">
    <property type="component" value="Unassembled WGS sequence"/>
</dbReference>
<evidence type="ECO:0000256" key="6">
    <source>
        <dbReference type="SAM" id="SignalP"/>
    </source>
</evidence>
<keyword evidence="6" id="KW-0732">Signal</keyword>
<dbReference type="InterPro" id="IPR050226">
    <property type="entry name" value="NagZ_Beta-hexosaminidase"/>
</dbReference>
<dbReference type="InterPro" id="IPR017853">
    <property type="entry name" value="GH"/>
</dbReference>
<evidence type="ECO:0000256" key="2">
    <source>
        <dbReference type="ARBA" id="ARBA00005336"/>
    </source>
</evidence>
<reference evidence="9" key="1">
    <citation type="submission" date="2016-10" db="EMBL/GenBank/DDBJ databases">
        <authorList>
            <person name="Varghese N."/>
            <person name="Submissions S."/>
        </authorList>
    </citation>
    <scope>NUCLEOTIDE SEQUENCE [LARGE SCALE GENOMIC DNA]</scope>
    <source>
        <strain evidence="9">DSM 22900</strain>
    </source>
</reference>
<accession>A0A1I1DR11</accession>
<dbReference type="GO" id="GO:0005975">
    <property type="term" value="P:carbohydrate metabolic process"/>
    <property type="evidence" value="ECO:0007669"/>
    <property type="project" value="InterPro"/>
</dbReference>
<evidence type="ECO:0000313" key="9">
    <source>
        <dbReference type="Proteomes" id="UP000199577"/>
    </source>
</evidence>
<keyword evidence="4" id="KW-0378">Hydrolase</keyword>